<evidence type="ECO:0000256" key="1">
    <source>
        <dbReference type="ARBA" id="ARBA00022448"/>
    </source>
</evidence>
<evidence type="ECO:0000259" key="5">
    <source>
        <dbReference type="PROSITE" id="PS50893"/>
    </source>
</evidence>
<dbReference type="GO" id="GO:0022857">
    <property type="term" value="F:transmembrane transporter activity"/>
    <property type="evidence" value="ECO:0007669"/>
    <property type="project" value="InterPro"/>
</dbReference>
<keyword evidence="1" id="KW-0813">Transport</keyword>
<dbReference type="InterPro" id="IPR005895">
    <property type="entry name" value="ABC_transptr_haem_export_CcmA"/>
</dbReference>
<evidence type="ECO:0000256" key="3">
    <source>
        <dbReference type="ARBA" id="ARBA00022748"/>
    </source>
</evidence>
<feature type="domain" description="ABC transporter" evidence="5">
    <location>
        <begin position="7"/>
        <end position="235"/>
    </location>
</feature>
<dbReference type="NCBIfam" id="TIGR01189">
    <property type="entry name" value="ccmA"/>
    <property type="match status" value="1"/>
</dbReference>
<keyword evidence="7" id="KW-1185">Reference proteome</keyword>
<reference evidence="7" key="1">
    <citation type="submission" date="2017-02" db="EMBL/GenBank/DDBJ databases">
        <authorList>
            <person name="Varghese N."/>
            <person name="Submissions S."/>
        </authorList>
    </citation>
    <scope>NUCLEOTIDE SEQUENCE [LARGE SCALE GENOMIC DNA]</scope>
    <source>
        <strain evidence="7">ATCC BAA-73</strain>
    </source>
</reference>
<sequence length="237" mass="26534">MGNQSLLSVKDLSKDIGKKNILNNISFSLEAGEVLSVFGPNGAGKTTLLKLLSTVTNLTSGELEIANEKVTEEAISLRKDIGVISHNTFLYDDLTAYENLKFYGEMYEVPDLEDCIFNVIDKVGLNFCFHDLVRTFSRGMKQRLSIARAILHLPDLLLLDEPYTGLDQHAIEMLNTVINDLNTKQRTIVMITHNFQQGLNLSDSFLILVNGQIKFEGVSAEFTLSELQKKYKEVLGE</sequence>
<dbReference type="Gene3D" id="3.40.50.300">
    <property type="entry name" value="P-loop containing nucleotide triphosphate hydrolases"/>
    <property type="match status" value="1"/>
</dbReference>
<name>A0A1T4PP81_9FIRM</name>
<accession>A0A1T4PP81</accession>
<keyword evidence="2" id="KW-0547">Nucleotide-binding</keyword>
<protein>
    <submittedName>
        <fullName evidence="6">Heme exporter protein A</fullName>
    </submittedName>
</protein>
<dbReference type="STRING" id="142842.SAMN02745118_02250"/>
<organism evidence="6 7">
    <name type="scientific">Selenihalanaerobacter shriftii</name>
    <dbReference type="NCBI Taxonomy" id="142842"/>
    <lineage>
        <taxon>Bacteria</taxon>
        <taxon>Bacillati</taxon>
        <taxon>Bacillota</taxon>
        <taxon>Clostridia</taxon>
        <taxon>Halanaerobiales</taxon>
        <taxon>Halobacteroidaceae</taxon>
        <taxon>Selenihalanaerobacter</taxon>
    </lineage>
</organism>
<gene>
    <name evidence="6" type="ORF">SAMN02745118_02250</name>
</gene>
<dbReference type="EMBL" id="FUWM01000020">
    <property type="protein sequence ID" value="SJZ93141.1"/>
    <property type="molecule type" value="Genomic_DNA"/>
</dbReference>
<dbReference type="InterPro" id="IPR051782">
    <property type="entry name" value="ABC_Transporter_VariousFunc"/>
</dbReference>
<keyword evidence="4" id="KW-0067">ATP-binding</keyword>
<dbReference type="PANTHER" id="PTHR42939">
    <property type="entry name" value="ABC TRANSPORTER ATP-BINDING PROTEIN ALBC-RELATED"/>
    <property type="match status" value="1"/>
</dbReference>
<dbReference type="OrthoDB" id="9804819at2"/>
<dbReference type="GO" id="GO:0005524">
    <property type="term" value="F:ATP binding"/>
    <property type="evidence" value="ECO:0007669"/>
    <property type="project" value="UniProtKB-KW"/>
</dbReference>
<dbReference type="AlphaFoldDB" id="A0A1T4PP81"/>
<evidence type="ECO:0000313" key="7">
    <source>
        <dbReference type="Proteomes" id="UP000190625"/>
    </source>
</evidence>
<dbReference type="InterPro" id="IPR027417">
    <property type="entry name" value="P-loop_NTPase"/>
</dbReference>
<dbReference type="GO" id="GO:0017004">
    <property type="term" value="P:cytochrome complex assembly"/>
    <property type="evidence" value="ECO:0007669"/>
    <property type="project" value="UniProtKB-KW"/>
</dbReference>
<dbReference type="RefSeq" id="WP_078810692.1">
    <property type="nucleotide sequence ID" value="NZ_FUWM01000020.1"/>
</dbReference>
<keyword evidence="3" id="KW-0201">Cytochrome c-type biogenesis</keyword>
<dbReference type="Pfam" id="PF00005">
    <property type="entry name" value="ABC_tran"/>
    <property type="match status" value="1"/>
</dbReference>
<dbReference type="InterPro" id="IPR003439">
    <property type="entry name" value="ABC_transporter-like_ATP-bd"/>
</dbReference>
<evidence type="ECO:0000256" key="2">
    <source>
        <dbReference type="ARBA" id="ARBA00022741"/>
    </source>
</evidence>
<dbReference type="Proteomes" id="UP000190625">
    <property type="component" value="Unassembled WGS sequence"/>
</dbReference>
<dbReference type="InterPro" id="IPR003593">
    <property type="entry name" value="AAA+_ATPase"/>
</dbReference>
<dbReference type="PANTHER" id="PTHR42939:SF1">
    <property type="entry name" value="ABC TRANSPORTER ATP-BINDING PROTEIN ALBC-RELATED"/>
    <property type="match status" value="1"/>
</dbReference>
<evidence type="ECO:0000313" key="6">
    <source>
        <dbReference type="EMBL" id="SJZ93141.1"/>
    </source>
</evidence>
<proteinExistence type="predicted"/>
<dbReference type="GO" id="GO:0016887">
    <property type="term" value="F:ATP hydrolysis activity"/>
    <property type="evidence" value="ECO:0007669"/>
    <property type="project" value="InterPro"/>
</dbReference>
<dbReference type="SUPFAM" id="SSF52540">
    <property type="entry name" value="P-loop containing nucleoside triphosphate hydrolases"/>
    <property type="match status" value="1"/>
</dbReference>
<evidence type="ECO:0000256" key="4">
    <source>
        <dbReference type="ARBA" id="ARBA00022840"/>
    </source>
</evidence>
<dbReference type="SMART" id="SM00382">
    <property type="entry name" value="AAA"/>
    <property type="match status" value="1"/>
</dbReference>
<dbReference type="CDD" id="cd03230">
    <property type="entry name" value="ABC_DR_subfamily_A"/>
    <property type="match status" value="1"/>
</dbReference>
<dbReference type="PROSITE" id="PS50893">
    <property type="entry name" value="ABC_TRANSPORTER_2"/>
    <property type="match status" value="1"/>
</dbReference>